<organism evidence="2 3">
    <name type="scientific">Batillaria attramentaria</name>
    <dbReference type="NCBI Taxonomy" id="370345"/>
    <lineage>
        <taxon>Eukaryota</taxon>
        <taxon>Metazoa</taxon>
        <taxon>Spiralia</taxon>
        <taxon>Lophotrochozoa</taxon>
        <taxon>Mollusca</taxon>
        <taxon>Gastropoda</taxon>
        <taxon>Caenogastropoda</taxon>
        <taxon>Sorbeoconcha</taxon>
        <taxon>Cerithioidea</taxon>
        <taxon>Batillariidae</taxon>
        <taxon>Batillaria</taxon>
    </lineage>
</organism>
<evidence type="ECO:0000313" key="2">
    <source>
        <dbReference type="EMBL" id="KAK7483706.1"/>
    </source>
</evidence>
<comment type="caution">
    <text evidence="2">The sequence shown here is derived from an EMBL/GenBank/DDBJ whole genome shotgun (WGS) entry which is preliminary data.</text>
</comment>
<sequence>MDRGSVVEEMEGVVRAGEQTESDKEFSPSSVIQSFSSHTNRFKIHIGQCPVHKRLKTDNSREHKTTKTFQETLPSPFIYFFSNTSPLQPYRCPDHKRLKTGTRKGNTR</sequence>
<dbReference type="Proteomes" id="UP001519460">
    <property type="component" value="Unassembled WGS sequence"/>
</dbReference>
<proteinExistence type="predicted"/>
<dbReference type="EMBL" id="JACVVK020000222">
    <property type="protein sequence ID" value="KAK7483706.1"/>
    <property type="molecule type" value="Genomic_DNA"/>
</dbReference>
<gene>
    <name evidence="2" type="ORF">BaRGS_00025027</name>
</gene>
<keyword evidence="3" id="KW-1185">Reference proteome</keyword>
<reference evidence="2 3" key="1">
    <citation type="journal article" date="2023" name="Sci. Data">
        <title>Genome assembly of the Korean intertidal mud-creeper Batillaria attramentaria.</title>
        <authorList>
            <person name="Patra A.K."/>
            <person name="Ho P.T."/>
            <person name="Jun S."/>
            <person name="Lee S.J."/>
            <person name="Kim Y."/>
            <person name="Won Y.J."/>
        </authorList>
    </citation>
    <scope>NUCLEOTIDE SEQUENCE [LARGE SCALE GENOMIC DNA]</scope>
    <source>
        <strain evidence="2">Wonlab-2016</strain>
    </source>
</reference>
<feature type="region of interest" description="Disordered" evidence="1">
    <location>
        <begin position="1"/>
        <end position="31"/>
    </location>
</feature>
<protein>
    <submittedName>
        <fullName evidence="2">Uncharacterized protein</fullName>
    </submittedName>
</protein>
<name>A0ABD0K9C4_9CAEN</name>
<evidence type="ECO:0000313" key="3">
    <source>
        <dbReference type="Proteomes" id="UP001519460"/>
    </source>
</evidence>
<evidence type="ECO:0000256" key="1">
    <source>
        <dbReference type="SAM" id="MobiDB-lite"/>
    </source>
</evidence>
<dbReference type="AlphaFoldDB" id="A0ABD0K9C4"/>
<accession>A0ABD0K9C4</accession>